<comment type="caution">
    <text evidence="6">Lacks conserved residue(s) required for the propagation of feature annotation.</text>
</comment>
<feature type="binding site" evidence="6">
    <location>
        <position position="246"/>
    </location>
    <ligand>
        <name>K(+)</name>
        <dbReference type="ChEBI" id="CHEBI:29103"/>
    </ligand>
</feature>
<keyword evidence="10" id="KW-1185">Reference proteome</keyword>
<dbReference type="RefSeq" id="WP_377700249.1">
    <property type="nucleotide sequence ID" value="NZ_JAASQI010000004.1"/>
</dbReference>
<dbReference type="Gene3D" id="3.40.50.300">
    <property type="entry name" value="P-loop containing nucleotide triphosphate hydrolases"/>
    <property type="match status" value="1"/>
</dbReference>
<feature type="binding site" evidence="6">
    <location>
        <position position="80"/>
    </location>
    <ligand>
        <name>(6S)-5-formyl-5,6,7,8-tetrahydrofolate</name>
        <dbReference type="ChEBI" id="CHEBI:57457"/>
    </ligand>
</feature>
<feature type="binding site" evidence="6">
    <location>
        <position position="231"/>
    </location>
    <ligand>
        <name>Mg(2+)</name>
        <dbReference type="ChEBI" id="CHEBI:18420"/>
    </ligand>
</feature>
<dbReference type="InterPro" id="IPR027368">
    <property type="entry name" value="MnmE_dom2"/>
</dbReference>
<dbReference type="InterPro" id="IPR004520">
    <property type="entry name" value="GTPase_MnmE"/>
</dbReference>
<dbReference type="InterPro" id="IPR031168">
    <property type="entry name" value="G_TrmE"/>
</dbReference>
<feature type="binding site" evidence="6">
    <location>
        <position position="248"/>
    </location>
    <ligand>
        <name>K(+)</name>
        <dbReference type="ChEBI" id="CHEBI:29103"/>
    </ligand>
</feature>
<dbReference type="Gene3D" id="3.30.1360.120">
    <property type="entry name" value="Probable tRNA modification gtpase trme, domain 1"/>
    <property type="match status" value="1"/>
</dbReference>
<dbReference type="PANTHER" id="PTHR42714:SF2">
    <property type="entry name" value="TRNA MODIFICATION GTPASE GTPBP3, MITOCHONDRIAL"/>
    <property type="match status" value="1"/>
</dbReference>
<organism evidence="9 10">
    <name type="scientific">Pseudochelatococcus lubricantis</name>
    <dbReference type="NCBI Taxonomy" id="1538102"/>
    <lineage>
        <taxon>Bacteria</taxon>
        <taxon>Pseudomonadati</taxon>
        <taxon>Pseudomonadota</taxon>
        <taxon>Alphaproteobacteria</taxon>
        <taxon>Hyphomicrobiales</taxon>
        <taxon>Chelatococcaceae</taxon>
        <taxon>Pseudochelatococcus</taxon>
    </lineage>
</organism>
<keyword evidence="3 6" id="KW-0547">Nucleotide-binding</keyword>
<feature type="binding site" evidence="6">
    <location>
        <position position="227"/>
    </location>
    <ligand>
        <name>K(+)</name>
        <dbReference type="ChEBI" id="CHEBI:29103"/>
    </ligand>
</feature>
<keyword evidence="5 6" id="KW-0342">GTP-binding</keyword>
<keyword evidence="6" id="KW-0479">Metal-binding</keyword>
<dbReference type="EMBL" id="JAASQI010000004">
    <property type="protein sequence ID" value="NIJ58385.1"/>
    <property type="molecule type" value="Genomic_DNA"/>
</dbReference>
<dbReference type="SUPFAM" id="SSF52540">
    <property type="entry name" value="P-loop containing nucleoside triphosphate hydrolases"/>
    <property type="match status" value="1"/>
</dbReference>
<dbReference type="InterPro" id="IPR005225">
    <property type="entry name" value="Small_GTP-bd"/>
</dbReference>
<dbReference type="Pfam" id="PF01926">
    <property type="entry name" value="MMR_HSR1"/>
    <property type="match status" value="1"/>
</dbReference>
<keyword evidence="6" id="KW-0460">Magnesium</keyword>
<feature type="binding site" evidence="6">
    <location>
        <position position="252"/>
    </location>
    <ligand>
        <name>Mg(2+)</name>
        <dbReference type="ChEBI" id="CHEBI:18420"/>
    </ligand>
</feature>
<dbReference type="InterPro" id="IPR006073">
    <property type="entry name" value="GTP-bd"/>
</dbReference>
<dbReference type="PROSITE" id="PS51709">
    <property type="entry name" value="G_TRME"/>
    <property type="match status" value="1"/>
</dbReference>
<evidence type="ECO:0000256" key="2">
    <source>
        <dbReference type="ARBA" id="ARBA00022694"/>
    </source>
</evidence>
<comment type="caution">
    <text evidence="9">The sequence shown here is derived from an EMBL/GenBank/DDBJ whole genome shotgun (WGS) entry which is preliminary data.</text>
</comment>
<feature type="binding site" evidence="6">
    <location>
        <begin position="227"/>
        <end position="232"/>
    </location>
    <ligand>
        <name>GTP</name>
        <dbReference type="ChEBI" id="CHEBI:37565"/>
    </ligand>
</feature>
<evidence type="ECO:0000256" key="7">
    <source>
        <dbReference type="RuleBase" id="RU003313"/>
    </source>
</evidence>
<evidence type="ECO:0000256" key="4">
    <source>
        <dbReference type="ARBA" id="ARBA00022958"/>
    </source>
</evidence>
<dbReference type="PRINTS" id="PR00449">
    <property type="entry name" value="RASTRNSFRMNG"/>
</dbReference>
<comment type="similarity">
    <text evidence="1 6 7">Belongs to the TRAFAC class TrmE-Era-EngA-EngB-Septin-like GTPase superfamily. TrmE GTPase family.</text>
</comment>
<name>A0ABX0V234_9HYPH</name>
<dbReference type="NCBIfam" id="NF003661">
    <property type="entry name" value="PRK05291.1-3"/>
    <property type="match status" value="1"/>
</dbReference>
<accession>A0ABX0V234</accession>
<evidence type="ECO:0000256" key="3">
    <source>
        <dbReference type="ARBA" id="ARBA00022741"/>
    </source>
</evidence>
<keyword evidence="6" id="KW-0963">Cytoplasm</keyword>
<feature type="binding site" evidence="6">
    <location>
        <position position="251"/>
    </location>
    <ligand>
        <name>K(+)</name>
        <dbReference type="ChEBI" id="CHEBI:29103"/>
    </ligand>
</feature>
<dbReference type="GO" id="GO:0016787">
    <property type="term" value="F:hydrolase activity"/>
    <property type="evidence" value="ECO:0007669"/>
    <property type="project" value="UniProtKB-KW"/>
</dbReference>
<keyword evidence="6 9" id="KW-0378">Hydrolase</keyword>
<dbReference type="SUPFAM" id="SSF116878">
    <property type="entry name" value="TrmE connector domain"/>
    <property type="match status" value="1"/>
</dbReference>
<comment type="subunit">
    <text evidence="6">Homodimer. Heterotetramer of two MnmE and two MnmG subunits.</text>
</comment>
<dbReference type="Pfam" id="PF10396">
    <property type="entry name" value="TrmE_N"/>
    <property type="match status" value="1"/>
</dbReference>
<evidence type="ECO:0000313" key="9">
    <source>
        <dbReference type="EMBL" id="NIJ58385.1"/>
    </source>
</evidence>
<feature type="domain" description="TrmE-type G" evidence="8">
    <location>
        <begin position="217"/>
        <end position="368"/>
    </location>
</feature>
<feature type="binding site" evidence="6">
    <location>
        <position position="23"/>
    </location>
    <ligand>
        <name>(6S)-5-formyl-5,6,7,8-tetrahydrofolate</name>
        <dbReference type="ChEBI" id="CHEBI:57457"/>
    </ligand>
</feature>
<dbReference type="CDD" id="cd04164">
    <property type="entry name" value="trmE"/>
    <property type="match status" value="1"/>
</dbReference>
<feature type="binding site" evidence="6">
    <location>
        <position position="444"/>
    </location>
    <ligand>
        <name>(6S)-5-formyl-5,6,7,8-tetrahydrofolate</name>
        <dbReference type="ChEBI" id="CHEBI:57457"/>
    </ligand>
</feature>
<dbReference type="EC" id="3.6.-.-" evidence="6"/>
<protein>
    <recommendedName>
        <fullName evidence="6">tRNA modification GTPase MnmE</fullName>
        <ecNumber evidence="6">3.6.-.-</ecNumber>
    </recommendedName>
</protein>
<dbReference type="NCBIfam" id="TIGR00231">
    <property type="entry name" value="small_GTP"/>
    <property type="match status" value="1"/>
</dbReference>
<evidence type="ECO:0000256" key="6">
    <source>
        <dbReference type="HAMAP-Rule" id="MF_00379"/>
    </source>
</evidence>
<dbReference type="Gene3D" id="1.20.120.430">
    <property type="entry name" value="tRNA modification GTPase MnmE domain 2"/>
    <property type="match status" value="1"/>
</dbReference>
<reference evidence="9 10" key="1">
    <citation type="submission" date="2020-03" db="EMBL/GenBank/DDBJ databases">
        <title>Genomic Encyclopedia of Type Strains, Phase IV (KMG-IV): sequencing the most valuable type-strain genomes for metagenomic binning, comparative biology and taxonomic classification.</title>
        <authorList>
            <person name="Goeker M."/>
        </authorList>
    </citation>
    <scope>NUCLEOTIDE SEQUENCE [LARGE SCALE GENOMIC DNA]</scope>
    <source>
        <strain evidence="9 10">DSM 103870</strain>
    </source>
</reference>
<dbReference type="HAMAP" id="MF_00379">
    <property type="entry name" value="GTPase_MnmE"/>
    <property type="match status" value="1"/>
</dbReference>
<evidence type="ECO:0000256" key="5">
    <source>
        <dbReference type="ARBA" id="ARBA00023134"/>
    </source>
</evidence>
<dbReference type="NCBIfam" id="TIGR00450">
    <property type="entry name" value="mnmE_trmE_thdF"/>
    <property type="match status" value="1"/>
</dbReference>
<evidence type="ECO:0000259" key="8">
    <source>
        <dbReference type="PROSITE" id="PS51709"/>
    </source>
</evidence>
<proteinExistence type="inferred from homology"/>
<dbReference type="InterPro" id="IPR027266">
    <property type="entry name" value="TrmE/GcvT-like"/>
</dbReference>
<dbReference type="InterPro" id="IPR027417">
    <property type="entry name" value="P-loop_NTPase"/>
</dbReference>
<dbReference type="CDD" id="cd14858">
    <property type="entry name" value="TrmE_N"/>
    <property type="match status" value="1"/>
</dbReference>
<comment type="cofactor">
    <cofactor evidence="6">
        <name>K(+)</name>
        <dbReference type="ChEBI" id="CHEBI:29103"/>
    </cofactor>
    <text evidence="6">Binds 1 potassium ion per subunit.</text>
</comment>
<feature type="binding site" evidence="6">
    <location>
        <position position="120"/>
    </location>
    <ligand>
        <name>(6S)-5-formyl-5,6,7,8-tetrahydrofolate</name>
        <dbReference type="ChEBI" id="CHEBI:57457"/>
    </ligand>
</feature>
<feature type="binding site" evidence="6">
    <location>
        <begin position="271"/>
        <end position="274"/>
    </location>
    <ligand>
        <name>GTP</name>
        <dbReference type="ChEBI" id="CHEBI:37565"/>
    </ligand>
</feature>
<dbReference type="PANTHER" id="PTHR42714">
    <property type="entry name" value="TRNA MODIFICATION GTPASE GTPBP3"/>
    <property type="match status" value="1"/>
</dbReference>
<sequence>MRREDTIVAVATGSGRAAIAVLRLSGPATRRILEVLAGSVPQPRFASLRAIYASDGAVLDRALVIFFSAPASFTGEDVAELHLHGGPAVIAAVLGRLLETRLCRLAEAGEFSRRAFINGKLDLTEAEGIADLIDAETETQRRQAMRQLEGALSLTVENWRERLVDTMALVEASLDFSDEGDVPEGLTDEAVSAASLVGKEIETVLNDGARGERLRDGFTVVIAGPPNVGKSTLINRIAGRDVAIVSPVAGTTRDMIELHCDLGGTPVVFVDTAGLRDTDDPVEREGVVRARKRAQAADLVLLLFDNKIDADTDGATGFEAVAPENIIMVRTKYDLQPDDEVIEGAVAVSAKTGTGIDILLKRIEQQLAGRSDSQTALITRERHRTALTDAARHLSRVSAAHVSTSPELLAEDIRLGMRALGRITGRVDVEDVLDRLFAGFCIGK</sequence>
<keyword evidence="4 6" id="KW-0630">Potassium</keyword>
<evidence type="ECO:0000256" key="1">
    <source>
        <dbReference type="ARBA" id="ARBA00011043"/>
    </source>
</evidence>
<comment type="subcellular location">
    <subcellularLocation>
        <location evidence="6">Cytoplasm</location>
    </subcellularLocation>
</comment>
<dbReference type="Proteomes" id="UP001429580">
    <property type="component" value="Unassembled WGS sequence"/>
</dbReference>
<comment type="function">
    <text evidence="6">Exhibits a very high intrinsic GTPase hydrolysis rate. Involved in the addition of a carboxymethylaminomethyl (cmnm) group at the wobble position (U34) of certain tRNAs, forming tRNA-cmnm(5)s(2)U34.</text>
</comment>
<evidence type="ECO:0000313" key="10">
    <source>
        <dbReference type="Proteomes" id="UP001429580"/>
    </source>
</evidence>
<keyword evidence="2 6" id="KW-0819">tRNA processing</keyword>
<feature type="binding site" evidence="6">
    <location>
        <begin position="246"/>
        <end position="252"/>
    </location>
    <ligand>
        <name>GTP</name>
        <dbReference type="ChEBI" id="CHEBI:37565"/>
    </ligand>
</feature>
<gene>
    <name evidence="6" type="primary">mnmE</name>
    <name evidence="6" type="synonym">trmE</name>
    <name evidence="9" type="ORF">FHS82_002227</name>
</gene>
<dbReference type="Pfam" id="PF12631">
    <property type="entry name" value="MnmE_helical"/>
    <property type="match status" value="1"/>
</dbReference>
<dbReference type="InterPro" id="IPR018948">
    <property type="entry name" value="GTP-bd_TrmE_N"/>
</dbReference>
<dbReference type="InterPro" id="IPR025867">
    <property type="entry name" value="MnmE_helical"/>
</dbReference>